<evidence type="ECO:0008006" key="4">
    <source>
        <dbReference type="Google" id="ProtNLM"/>
    </source>
</evidence>
<comment type="caution">
    <text evidence="2">The sequence shown here is derived from an EMBL/GenBank/DDBJ whole genome shotgun (WGS) entry which is preliminary data.</text>
</comment>
<protein>
    <recommendedName>
        <fullName evidence="4">ER-bound oxygenase mpaB/mpaB'/Rubber oxygenase catalytic domain-containing protein</fullName>
    </recommendedName>
</protein>
<dbReference type="PANTHER" id="PTHR36124:SF1">
    <property type="entry name" value="ER-BOUND OXYGENASE MPAB_MPAB'_RUBBER OXYGENASE CATALYTIC DOMAIN-CONTAINING PROTEIN"/>
    <property type="match status" value="1"/>
</dbReference>
<organism evidence="2 3">
    <name type="scientific">Talaromyces proteolyticus</name>
    <dbReference type="NCBI Taxonomy" id="1131652"/>
    <lineage>
        <taxon>Eukaryota</taxon>
        <taxon>Fungi</taxon>
        <taxon>Dikarya</taxon>
        <taxon>Ascomycota</taxon>
        <taxon>Pezizomycotina</taxon>
        <taxon>Eurotiomycetes</taxon>
        <taxon>Eurotiomycetidae</taxon>
        <taxon>Eurotiales</taxon>
        <taxon>Trichocomaceae</taxon>
        <taxon>Talaromyces</taxon>
        <taxon>Talaromyces sect. Bacilispori</taxon>
    </lineage>
</organism>
<evidence type="ECO:0000313" key="3">
    <source>
        <dbReference type="Proteomes" id="UP001201262"/>
    </source>
</evidence>
<feature type="transmembrane region" description="Helical" evidence="1">
    <location>
        <begin position="28"/>
        <end position="45"/>
    </location>
</feature>
<keyword evidence="1" id="KW-1133">Transmembrane helix</keyword>
<name>A0AAD4KFU1_9EURO</name>
<dbReference type="EMBL" id="JAJTJA010000013">
    <property type="protein sequence ID" value="KAH8690686.1"/>
    <property type="molecule type" value="Genomic_DNA"/>
</dbReference>
<dbReference type="GeneID" id="70243599"/>
<dbReference type="RefSeq" id="XP_046066882.1">
    <property type="nucleotide sequence ID" value="XM_046213312.1"/>
</dbReference>
<evidence type="ECO:0000256" key="1">
    <source>
        <dbReference type="SAM" id="Phobius"/>
    </source>
</evidence>
<dbReference type="PANTHER" id="PTHR36124">
    <property type="match status" value="1"/>
</dbReference>
<dbReference type="AlphaFoldDB" id="A0AAD4KFU1"/>
<dbReference type="InterPro" id="IPR046366">
    <property type="entry name" value="MPAB"/>
</dbReference>
<dbReference type="GO" id="GO:0016491">
    <property type="term" value="F:oxidoreductase activity"/>
    <property type="evidence" value="ECO:0007669"/>
    <property type="project" value="InterPro"/>
</dbReference>
<dbReference type="Proteomes" id="UP001201262">
    <property type="component" value="Unassembled WGS sequence"/>
</dbReference>
<proteinExistence type="predicted"/>
<accession>A0AAD4KFU1</accession>
<keyword evidence="3" id="KW-1185">Reference proteome</keyword>
<gene>
    <name evidence="2" type="ORF">BGW36DRAFT_350167</name>
</gene>
<keyword evidence="1" id="KW-0812">Transmembrane</keyword>
<sequence>MHHHPGGYFAIDLGHLSRSWNFLQSPESSPILFISLAFIAYLILIRHCRYSRSARHVRLFSESQVLDRQEMPLPVAQKIYDSLMHAEFPFWFWKGIELALFRTYGIPTISSQLAKTSRLVAPDALPRRYVETEVLFLEFALRQWGTVPWLQAMARTRAIHAAYRKSGSVKEEDMLYTLASLATQPVLLVEKLEWRSLNEVELTAVGTLYRAIGDALSIDYTLHLQPFIKKEGTGQNGLDFYSALRDWQVSYETREMVYTPQNKLLCDAAVGLLLWGVPGKSLKRFITTALTTIMDDLLREAMGFPPTPYWIASITKCILATRKMFLRHLCPPRPDLLKKKVRVHGPSVPNTIMRSYVAAPYFVEPTVWNRWFSLGTWWWWALGLPIPGKDSAHQPEGYYIPALGPPLGRTVASQRREEKKVKAVGLSKGWQYL</sequence>
<keyword evidence="1" id="KW-0472">Membrane</keyword>
<reference evidence="2" key="1">
    <citation type="submission" date="2021-12" db="EMBL/GenBank/DDBJ databases">
        <title>Convergent genome expansion in fungi linked to evolution of root-endophyte symbiosis.</title>
        <authorList>
            <consortium name="DOE Joint Genome Institute"/>
            <person name="Ke Y.-H."/>
            <person name="Bonito G."/>
            <person name="Liao H.-L."/>
            <person name="Looney B."/>
            <person name="Rojas-Flechas A."/>
            <person name="Nash J."/>
            <person name="Hameed K."/>
            <person name="Schadt C."/>
            <person name="Martin F."/>
            <person name="Crous P.W."/>
            <person name="Miettinen O."/>
            <person name="Magnuson J.K."/>
            <person name="Labbe J."/>
            <person name="Jacobson D."/>
            <person name="Doktycz M.J."/>
            <person name="Veneault-Fourrey C."/>
            <person name="Kuo A."/>
            <person name="Mondo S."/>
            <person name="Calhoun S."/>
            <person name="Riley R."/>
            <person name="Ohm R."/>
            <person name="LaButti K."/>
            <person name="Andreopoulos B."/>
            <person name="Pangilinan J."/>
            <person name="Nolan M."/>
            <person name="Tritt A."/>
            <person name="Clum A."/>
            <person name="Lipzen A."/>
            <person name="Daum C."/>
            <person name="Barry K."/>
            <person name="Grigoriev I.V."/>
            <person name="Vilgalys R."/>
        </authorList>
    </citation>
    <scope>NUCLEOTIDE SEQUENCE</scope>
    <source>
        <strain evidence="2">PMI_201</strain>
    </source>
</reference>
<evidence type="ECO:0000313" key="2">
    <source>
        <dbReference type="EMBL" id="KAH8690686.1"/>
    </source>
</evidence>